<evidence type="ECO:0000256" key="1">
    <source>
        <dbReference type="PROSITE-ProRule" id="PRU00169"/>
    </source>
</evidence>
<dbReference type="PANTHER" id="PTHR37299:SF1">
    <property type="entry name" value="STAGE 0 SPORULATION PROTEIN A HOMOLOG"/>
    <property type="match status" value="1"/>
</dbReference>
<comment type="caution">
    <text evidence="4">The sequence shown here is derived from an EMBL/GenBank/DDBJ whole genome shotgun (WGS) entry which is preliminary data.</text>
</comment>
<keyword evidence="1" id="KW-0597">Phosphoprotein</keyword>
<proteinExistence type="predicted"/>
<dbReference type="SMART" id="SM00448">
    <property type="entry name" value="REC"/>
    <property type="match status" value="1"/>
</dbReference>
<dbReference type="InterPro" id="IPR046947">
    <property type="entry name" value="LytR-like"/>
</dbReference>
<dbReference type="GO" id="GO:0000156">
    <property type="term" value="F:phosphorelay response regulator activity"/>
    <property type="evidence" value="ECO:0007669"/>
    <property type="project" value="InterPro"/>
</dbReference>
<feature type="modified residue" description="4-aspartylphosphate" evidence="1">
    <location>
        <position position="56"/>
    </location>
</feature>
<evidence type="ECO:0000313" key="4">
    <source>
        <dbReference type="EMBL" id="MBR7783847.1"/>
    </source>
</evidence>
<dbReference type="AlphaFoldDB" id="A0A941DQI4"/>
<dbReference type="Pfam" id="PF00072">
    <property type="entry name" value="Response_reg"/>
    <property type="match status" value="1"/>
</dbReference>
<protein>
    <submittedName>
        <fullName evidence="4">Response regulator transcription factor</fullName>
    </submittedName>
</protein>
<dbReference type="Gene3D" id="3.40.50.2300">
    <property type="match status" value="1"/>
</dbReference>
<dbReference type="InterPro" id="IPR007492">
    <property type="entry name" value="LytTR_DNA-bd_dom"/>
</dbReference>
<dbReference type="Proteomes" id="UP000680067">
    <property type="component" value="Unassembled WGS sequence"/>
</dbReference>
<dbReference type="SMART" id="SM00850">
    <property type="entry name" value="LytTR"/>
    <property type="match status" value="1"/>
</dbReference>
<dbReference type="EMBL" id="JAGSPN010000015">
    <property type="protein sequence ID" value="MBR7783847.1"/>
    <property type="molecule type" value="Genomic_DNA"/>
</dbReference>
<organism evidence="4 5">
    <name type="scientific">Undibacterium luofuense</name>
    <dbReference type="NCBI Taxonomy" id="2828733"/>
    <lineage>
        <taxon>Bacteria</taxon>
        <taxon>Pseudomonadati</taxon>
        <taxon>Pseudomonadota</taxon>
        <taxon>Betaproteobacteria</taxon>
        <taxon>Burkholderiales</taxon>
        <taxon>Oxalobacteraceae</taxon>
        <taxon>Undibacterium</taxon>
    </lineage>
</organism>
<evidence type="ECO:0000259" key="3">
    <source>
        <dbReference type="PROSITE" id="PS50930"/>
    </source>
</evidence>
<accession>A0A941DQI4</accession>
<dbReference type="PROSITE" id="PS50930">
    <property type="entry name" value="HTH_LYTTR"/>
    <property type="match status" value="1"/>
</dbReference>
<dbReference type="InterPro" id="IPR011006">
    <property type="entry name" value="CheY-like_superfamily"/>
</dbReference>
<sequence length="250" mass="28399">MTTKILIAEDEPLMLERLQELLTRLWPQGSIVAIAENGPDAWDAFLEHEPTVVFLDIRMPGMSGLDVARKIGRQAHIVFITAYDQYAVEAFETGSVDYLLKPVEEQRLALAIERLKDKLNAAPPDLHLLLRSLQSTAKPSTPLAPMKWIKATVGKQIRLINVADVLFFQSDTKYTRVVMADSEALIRTPIKDLLSTLDGEQFWQIHRSYLVNVSQIAAAERVDAERMQLILKDHSEKLPVSRNFTHLFRE</sequence>
<evidence type="ECO:0000313" key="5">
    <source>
        <dbReference type="Proteomes" id="UP000680067"/>
    </source>
</evidence>
<keyword evidence="5" id="KW-1185">Reference proteome</keyword>
<evidence type="ECO:0000259" key="2">
    <source>
        <dbReference type="PROSITE" id="PS50110"/>
    </source>
</evidence>
<dbReference type="PROSITE" id="PS50110">
    <property type="entry name" value="RESPONSE_REGULATORY"/>
    <property type="match status" value="1"/>
</dbReference>
<dbReference type="PANTHER" id="PTHR37299">
    <property type="entry name" value="TRANSCRIPTIONAL REGULATOR-RELATED"/>
    <property type="match status" value="1"/>
</dbReference>
<feature type="domain" description="Response regulatory" evidence="2">
    <location>
        <begin position="4"/>
        <end position="116"/>
    </location>
</feature>
<feature type="domain" description="HTH LytTR-type" evidence="3">
    <location>
        <begin position="149"/>
        <end position="250"/>
    </location>
</feature>
<dbReference type="InterPro" id="IPR001789">
    <property type="entry name" value="Sig_transdc_resp-reg_receiver"/>
</dbReference>
<reference evidence="4" key="1">
    <citation type="submission" date="2021-04" db="EMBL/GenBank/DDBJ databases">
        <title>novel species isolated from subtropical streams in China.</title>
        <authorList>
            <person name="Lu H."/>
        </authorList>
    </citation>
    <scope>NUCLEOTIDE SEQUENCE</scope>
    <source>
        <strain evidence="4">LFS511W</strain>
    </source>
</reference>
<dbReference type="Gene3D" id="2.40.50.1020">
    <property type="entry name" value="LytTr DNA-binding domain"/>
    <property type="match status" value="1"/>
</dbReference>
<dbReference type="RefSeq" id="WP_212689120.1">
    <property type="nucleotide sequence ID" value="NZ_JAGSPN010000015.1"/>
</dbReference>
<dbReference type="Pfam" id="PF04397">
    <property type="entry name" value="LytTR"/>
    <property type="match status" value="1"/>
</dbReference>
<dbReference type="GO" id="GO:0003677">
    <property type="term" value="F:DNA binding"/>
    <property type="evidence" value="ECO:0007669"/>
    <property type="project" value="InterPro"/>
</dbReference>
<dbReference type="SUPFAM" id="SSF52172">
    <property type="entry name" value="CheY-like"/>
    <property type="match status" value="1"/>
</dbReference>
<gene>
    <name evidence="4" type="ORF">KDM89_17000</name>
</gene>
<name>A0A941DQI4_9BURK</name>